<dbReference type="PANTHER" id="PTHR31386">
    <property type="entry name" value="UNCHARACTERIZED PROTEIN KIAA2013"/>
    <property type="match status" value="1"/>
</dbReference>
<evidence type="ECO:0000256" key="4">
    <source>
        <dbReference type="ARBA" id="ARBA00022989"/>
    </source>
</evidence>
<dbReference type="EMBL" id="CAKKLH010000001">
    <property type="protein sequence ID" value="CAH0098116.1"/>
    <property type="molecule type" value="Genomic_DNA"/>
</dbReference>
<keyword evidence="9" id="KW-1185">Reference proteome</keyword>
<evidence type="ECO:0000256" key="2">
    <source>
        <dbReference type="ARBA" id="ARBA00022692"/>
    </source>
</evidence>
<comment type="caution">
    <text evidence="8">The sequence shown here is derived from an EMBL/GenBank/DDBJ whole genome shotgun (WGS) entry which is preliminary data.</text>
</comment>
<dbReference type="PANTHER" id="PTHR31386:SF2">
    <property type="entry name" value="SIMILAR TO RIKEN CDNA 2510039O18"/>
    <property type="match status" value="1"/>
</dbReference>
<name>A0A8J2R9G9_9CRUS</name>
<keyword evidence="2 7" id="KW-0812">Transmembrane</keyword>
<dbReference type="OrthoDB" id="10017443at2759"/>
<accession>A0A8J2R9G9</accession>
<gene>
    <name evidence="8" type="ORF">DGAL_LOCUS163</name>
</gene>
<keyword evidence="6" id="KW-0325">Glycoprotein</keyword>
<evidence type="ECO:0000256" key="6">
    <source>
        <dbReference type="ARBA" id="ARBA00023180"/>
    </source>
</evidence>
<evidence type="ECO:0008006" key="10">
    <source>
        <dbReference type="Google" id="ProtNLM"/>
    </source>
</evidence>
<keyword evidence="4 7" id="KW-1133">Transmembrane helix</keyword>
<evidence type="ECO:0000256" key="1">
    <source>
        <dbReference type="ARBA" id="ARBA00004479"/>
    </source>
</evidence>
<proteinExistence type="predicted"/>
<keyword evidence="3" id="KW-0732">Signal</keyword>
<feature type="transmembrane region" description="Helical" evidence="7">
    <location>
        <begin position="588"/>
        <end position="609"/>
    </location>
</feature>
<protein>
    <recommendedName>
        <fullName evidence="10">KIAA2013</fullName>
    </recommendedName>
</protein>
<evidence type="ECO:0000256" key="3">
    <source>
        <dbReference type="ARBA" id="ARBA00022729"/>
    </source>
</evidence>
<dbReference type="AlphaFoldDB" id="A0A8J2R9G9"/>
<dbReference type="Pfam" id="PF10222">
    <property type="entry name" value="DUF2152"/>
    <property type="match status" value="1"/>
</dbReference>
<dbReference type="GO" id="GO:0016020">
    <property type="term" value="C:membrane"/>
    <property type="evidence" value="ECO:0007669"/>
    <property type="project" value="UniProtKB-SubCell"/>
</dbReference>
<evidence type="ECO:0000256" key="5">
    <source>
        <dbReference type="ARBA" id="ARBA00023136"/>
    </source>
</evidence>
<evidence type="ECO:0000256" key="7">
    <source>
        <dbReference type="SAM" id="Phobius"/>
    </source>
</evidence>
<reference evidence="8" key="1">
    <citation type="submission" date="2021-11" db="EMBL/GenBank/DDBJ databases">
        <authorList>
            <person name="Schell T."/>
        </authorList>
    </citation>
    <scope>NUCLEOTIDE SEQUENCE</scope>
    <source>
        <strain evidence="8">M5</strain>
    </source>
</reference>
<evidence type="ECO:0000313" key="8">
    <source>
        <dbReference type="EMBL" id="CAH0098116.1"/>
    </source>
</evidence>
<dbReference type="InterPro" id="IPR018795">
    <property type="entry name" value="K2013-like"/>
</dbReference>
<keyword evidence="5 7" id="KW-0472">Membrane</keyword>
<organism evidence="8 9">
    <name type="scientific">Daphnia galeata</name>
    <dbReference type="NCBI Taxonomy" id="27404"/>
    <lineage>
        <taxon>Eukaryota</taxon>
        <taxon>Metazoa</taxon>
        <taxon>Ecdysozoa</taxon>
        <taxon>Arthropoda</taxon>
        <taxon>Crustacea</taxon>
        <taxon>Branchiopoda</taxon>
        <taxon>Diplostraca</taxon>
        <taxon>Cladocera</taxon>
        <taxon>Anomopoda</taxon>
        <taxon>Daphniidae</taxon>
        <taxon>Daphnia</taxon>
    </lineage>
</organism>
<sequence>MSTMPLDLADLLRKFKWKRELDNKGISFRKTLIFVLVGTGLFLYFGPSFLRWLFTSKGNSYDTLSRCINDKIDSYVLESLNSDSHIIYPPSETDGSSDNPNFLINFVGNGVVGAETKPDSPLYIKSEKVLSLAVPFQPITGVFLPGADRSDHQREASVLQFVNGLAHKIQCIPFGTTCLTITHQIYAHRTISSLLVQDIKITNPTDENVVLSLERGGLSRWKTSVVYTHKIKVGSEDHDCLVITGSLTDGAKQFVVAVTTTKLPSTIEVKKRSSETFHVYTVTTYATMLNIGKYTAIKENLEMDALQMMNSVVTMTSRQLRAAHVEVWHHLFSSGLFISTSKKAGAINGDRINATLYMTLSQVRAQKVESEMSQEELNQHHSHLAYTEGCYGGHHTLQAAKLWLDLTSMDRVVQVTSLWLKTLESQGCHKLVKMGAEGVMQAMLLSFGSWKFSNQHLEFNTEPKDLHRDFHYRRINYGNGTHVNVTVAVLDDNKAALFVALDRNDKDYYGCDGGCLDSPVQLSSQRRQFPVKLTEPRTAVLYITSDKQHMENLKHTIHVHEVGEAPAHEQHVIALHKHGHALGGLPTFFWATFSLLIVLFHLFLFKLIYNEYCGGVQPETKATRSRCPYLLFIRRSQEIFGSVNKNLVSHFVQKDQNDKETK</sequence>
<dbReference type="Proteomes" id="UP000789390">
    <property type="component" value="Unassembled WGS sequence"/>
</dbReference>
<comment type="subcellular location">
    <subcellularLocation>
        <location evidence="1">Membrane</location>
        <topology evidence="1">Single-pass type I membrane protein</topology>
    </subcellularLocation>
</comment>
<evidence type="ECO:0000313" key="9">
    <source>
        <dbReference type="Proteomes" id="UP000789390"/>
    </source>
</evidence>
<feature type="transmembrane region" description="Helical" evidence="7">
    <location>
        <begin position="32"/>
        <end position="54"/>
    </location>
</feature>